<evidence type="ECO:0008006" key="3">
    <source>
        <dbReference type="Google" id="ProtNLM"/>
    </source>
</evidence>
<comment type="caution">
    <text evidence="1">The sequence shown here is derived from an EMBL/GenBank/DDBJ whole genome shotgun (WGS) entry which is preliminary data.</text>
</comment>
<dbReference type="OrthoDB" id="1163038at2"/>
<reference evidence="1 2" key="1">
    <citation type="submission" date="2018-02" db="EMBL/GenBank/DDBJ databases">
        <title>Solimicrobium silvestre gen. nov., sp. nov., isolated from alpine forest soil.</title>
        <authorList>
            <person name="Margesin R."/>
            <person name="Albuquerque L."/>
            <person name="Zhang D.-C."/>
            <person name="Froufe H.J.C."/>
            <person name="Severino R."/>
            <person name="Roxo I."/>
            <person name="Egas C."/>
            <person name="Da Costa M.S."/>
        </authorList>
    </citation>
    <scope>NUCLEOTIDE SEQUENCE [LARGE SCALE GENOMIC DNA]</scope>
    <source>
        <strain evidence="1 2">S20-91</strain>
    </source>
</reference>
<organism evidence="1 2">
    <name type="scientific">Solimicrobium silvestre</name>
    <dbReference type="NCBI Taxonomy" id="2099400"/>
    <lineage>
        <taxon>Bacteria</taxon>
        <taxon>Pseudomonadati</taxon>
        <taxon>Pseudomonadota</taxon>
        <taxon>Betaproteobacteria</taxon>
        <taxon>Burkholderiales</taxon>
        <taxon>Oxalobacteraceae</taxon>
        <taxon>Solimicrobium</taxon>
    </lineage>
</organism>
<evidence type="ECO:0000313" key="1">
    <source>
        <dbReference type="EMBL" id="PRC93418.1"/>
    </source>
</evidence>
<dbReference type="Proteomes" id="UP000237839">
    <property type="component" value="Unassembled WGS sequence"/>
</dbReference>
<accession>A0A2S9H0D3</accession>
<evidence type="ECO:0000313" key="2">
    <source>
        <dbReference type="Proteomes" id="UP000237839"/>
    </source>
</evidence>
<keyword evidence="2" id="KW-1185">Reference proteome</keyword>
<dbReference type="EMBL" id="PUGF01000007">
    <property type="protein sequence ID" value="PRC93418.1"/>
    <property type="molecule type" value="Genomic_DNA"/>
</dbReference>
<proteinExistence type="predicted"/>
<sequence length="93" mass="10376">MVYLEINLQVAPQDRPAAAAIYTRFKVPFLTQAKGALSKELLIREEDVQVLHGFDSDENAKSYLGSTMFTNDVVTALKPLLTSAPDVRIYQTM</sequence>
<gene>
    <name evidence="1" type="ORF">S2091_1805</name>
</gene>
<protein>
    <recommendedName>
        <fullName evidence="3">ABM domain-containing protein</fullName>
    </recommendedName>
</protein>
<dbReference type="AlphaFoldDB" id="A0A2S9H0D3"/>
<dbReference type="RefSeq" id="WP_105531470.1">
    <property type="nucleotide sequence ID" value="NZ_PUGF01000007.1"/>
</dbReference>
<name>A0A2S9H0D3_9BURK</name>